<keyword evidence="6" id="KW-1185">Reference proteome</keyword>
<evidence type="ECO:0000313" key="6">
    <source>
        <dbReference type="Proteomes" id="UP000193944"/>
    </source>
</evidence>
<gene>
    <name evidence="5" type="ORF">BCR32DRAFT_268345</name>
</gene>
<sequence>MTYTKSNSYVDGSSHSSNISSPRIKSAYVKENIKASRNTQNVKSVVLNALAFTENEDVQIYTYVVNDFNNYSKNANLNITINLNLLSPANSTADTVDFFSLMDSYLQKKSTRYDIYFYDLIYTTEFEHYFLNLKEWIPQDHIDMFPYAEKSESFFYNNKLVGLPVYLDYTVLYYNDKLLKKYNKSVPKTWDDMIEIAKYILDEERKQNNTDLMGYNGGFIDAEIGTGGLYEFMYTFRDSVDDSFPDLISQNAVNALKTMKRIKNEISSDSIFKSIDYSIEKLMDGNGIFLKFGYFSW</sequence>
<organism evidence="5 6">
    <name type="scientific">Anaeromyces robustus</name>
    <dbReference type="NCBI Taxonomy" id="1754192"/>
    <lineage>
        <taxon>Eukaryota</taxon>
        <taxon>Fungi</taxon>
        <taxon>Fungi incertae sedis</taxon>
        <taxon>Chytridiomycota</taxon>
        <taxon>Chytridiomycota incertae sedis</taxon>
        <taxon>Neocallimastigomycetes</taxon>
        <taxon>Neocallimastigales</taxon>
        <taxon>Neocallimastigaceae</taxon>
        <taxon>Anaeromyces</taxon>
    </lineage>
</organism>
<feature type="non-terminal residue" evidence="5">
    <location>
        <position position="297"/>
    </location>
</feature>
<dbReference type="AlphaFoldDB" id="A0A1Y1X7M4"/>
<dbReference type="InterPro" id="IPR050490">
    <property type="entry name" value="Bact_solute-bd_prot1"/>
</dbReference>
<evidence type="ECO:0000313" key="5">
    <source>
        <dbReference type="EMBL" id="ORX81334.1"/>
    </source>
</evidence>
<evidence type="ECO:0000256" key="2">
    <source>
        <dbReference type="ARBA" id="ARBA00022448"/>
    </source>
</evidence>
<proteinExistence type="inferred from homology"/>
<dbReference type="Proteomes" id="UP000193944">
    <property type="component" value="Unassembled WGS sequence"/>
</dbReference>
<reference evidence="5 6" key="2">
    <citation type="submission" date="2016-08" db="EMBL/GenBank/DDBJ databases">
        <title>Pervasive Adenine N6-methylation of Active Genes in Fungi.</title>
        <authorList>
            <consortium name="DOE Joint Genome Institute"/>
            <person name="Mondo S.J."/>
            <person name="Dannebaum R.O."/>
            <person name="Kuo R.C."/>
            <person name="Labutti K."/>
            <person name="Haridas S."/>
            <person name="Kuo A."/>
            <person name="Salamov A."/>
            <person name="Ahrendt S.R."/>
            <person name="Lipzen A."/>
            <person name="Sullivan W."/>
            <person name="Andreopoulos W.B."/>
            <person name="Clum A."/>
            <person name="Lindquist E."/>
            <person name="Daum C."/>
            <person name="Ramamoorthy G.K."/>
            <person name="Gryganskyi A."/>
            <person name="Culley D."/>
            <person name="Magnuson J.K."/>
            <person name="James T.Y."/>
            <person name="O'Malley M.A."/>
            <person name="Stajich J.E."/>
            <person name="Spatafora J.W."/>
            <person name="Visel A."/>
            <person name="Grigoriev I.V."/>
        </authorList>
    </citation>
    <scope>NUCLEOTIDE SEQUENCE [LARGE SCALE GENOMIC DNA]</scope>
    <source>
        <strain evidence="5 6">S4</strain>
    </source>
</reference>
<dbReference type="PANTHER" id="PTHR43649:SF34">
    <property type="entry name" value="ABC TRANSPORTER PERIPLASMIC-BINDING PROTEIN YCJN-RELATED"/>
    <property type="match status" value="1"/>
</dbReference>
<keyword evidence="2" id="KW-0813">Transport</keyword>
<comment type="caution">
    <text evidence="5">The sequence shown here is derived from an EMBL/GenBank/DDBJ whole genome shotgun (WGS) entry which is preliminary data.</text>
</comment>
<comment type="similarity">
    <text evidence="1">Belongs to the bacterial solute-binding protein 1 family.</text>
</comment>
<dbReference type="Pfam" id="PF13416">
    <property type="entry name" value="SBP_bac_8"/>
    <property type="match status" value="1"/>
</dbReference>
<name>A0A1Y1X7M4_9FUNG</name>
<accession>A0A1Y1X7M4</accession>
<dbReference type="PANTHER" id="PTHR43649">
    <property type="entry name" value="ARABINOSE-BINDING PROTEIN-RELATED"/>
    <property type="match status" value="1"/>
</dbReference>
<dbReference type="Gene3D" id="3.40.190.10">
    <property type="entry name" value="Periplasmic binding protein-like II"/>
    <property type="match status" value="2"/>
</dbReference>
<dbReference type="OrthoDB" id="2157358at2759"/>
<dbReference type="EMBL" id="MCFG01000121">
    <property type="protein sequence ID" value="ORX81334.1"/>
    <property type="molecule type" value="Genomic_DNA"/>
</dbReference>
<keyword evidence="3" id="KW-0732">Signal</keyword>
<feature type="region of interest" description="Disordered" evidence="4">
    <location>
        <begin position="1"/>
        <end position="20"/>
    </location>
</feature>
<evidence type="ECO:0000256" key="4">
    <source>
        <dbReference type="SAM" id="MobiDB-lite"/>
    </source>
</evidence>
<evidence type="ECO:0000256" key="3">
    <source>
        <dbReference type="ARBA" id="ARBA00022729"/>
    </source>
</evidence>
<dbReference type="InterPro" id="IPR006059">
    <property type="entry name" value="SBP"/>
</dbReference>
<dbReference type="SUPFAM" id="SSF53850">
    <property type="entry name" value="Periplasmic binding protein-like II"/>
    <property type="match status" value="1"/>
</dbReference>
<evidence type="ECO:0000256" key="1">
    <source>
        <dbReference type="ARBA" id="ARBA00008520"/>
    </source>
</evidence>
<reference evidence="5 6" key="1">
    <citation type="submission" date="2016-08" db="EMBL/GenBank/DDBJ databases">
        <title>A Parts List for Fungal Cellulosomes Revealed by Comparative Genomics.</title>
        <authorList>
            <consortium name="DOE Joint Genome Institute"/>
            <person name="Haitjema C.H."/>
            <person name="Gilmore S.P."/>
            <person name="Henske J.K."/>
            <person name="Solomon K.V."/>
            <person name="De Groot R."/>
            <person name="Kuo A."/>
            <person name="Mondo S.J."/>
            <person name="Salamov A.A."/>
            <person name="Labutti K."/>
            <person name="Zhao Z."/>
            <person name="Chiniquy J."/>
            <person name="Barry K."/>
            <person name="Brewer H.M."/>
            <person name="Purvine S.O."/>
            <person name="Wright A.T."/>
            <person name="Boxma B."/>
            <person name="Van Alen T."/>
            <person name="Hackstein J.H."/>
            <person name="Baker S.E."/>
            <person name="Grigoriev I.V."/>
            <person name="O'Malley M.A."/>
        </authorList>
    </citation>
    <scope>NUCLEOTIDE SEQUENCE [LARGE SCALE GENOMIC DNA]</scope>
    <source>
        <strain evidence="5 6">S4</strain>
    </source>
</reference>
<protein>
    <submittedName>
        <fullName evidence="5">Periplasmic binding protein-like II</fullName>
    </submittedName>
</protein>
<feature type="compositionally biased region" description="Polar residues" evidence="4">
    <location>
        <begin position="1"/>
        <end position="11"/>
    </location>
</feature>